<evidence type="ECO:0000256" key="1">
    <source>
        <dbReference type="ARBA" id="ARBA00004123"/>
    </source>
</evidence>
<dbReference type="GO" id="GO:0000981">
    <property type="term" value="F:DNA-binding transcription factor activity, RNA polymerase II-specific"/>
    <property type="evidence" value="ECO:0007669"/>
    <property type="project" value="TreeGrafter"/>
</dbReference>
<accession>A0A3N4HYV8</accession>
<evidence type="ECO:0000313" key="14">
    <source>
        <dbReference type="EMBL" id="RPA78286.1"/>
    </source>
</evidence>
<evidence type="ECO:0000256" key="6">
    <source>
        <dbReference type="ARBA" id="ARBA00022833"/>
    </source>
</evidence>
<sequence>KPRKRYECTFPSCNKSFFQKTHLEIHTRAHSGDKPYTCNEPGCGQKFSQMGNLKTHQRRHTGEKPFQCEQCGKRFAQRGNVRAHRIVHEGAKPFVCRLESCGKQFTQLGNLKSHQNKFHAQTIRTLTDKFATLPDVSIMTPADRDLFLYFADLYKNSNRGIKGRGKDRKILAGASAQKGATTPGRTMSTSSASGSGM</sequence>
<evidence type="ECO:0000259" key="13">
    <source>
        <dbReference type="PROSITE" id="PS50157"/>
    </source>
</evidence>
<dbReference type="PANTHER" id="PTHR19818">
    <property type="entry name" value="ZINC FINGER PROTEIN ZIC AND GLI"/>
    <property type="match status" value="1"/>
</dbReference>
<dbReference type="InterPro" id="IPR050329">
    <property type="entry name" value="GLI_C2H2-zinc-finger"/>
</dbReference>
<keyword evidence="10" id="KW-0539">Nucleus</keyword>
<keyword evidence="5 11" id="KW-0863">Zinc-finger</keyword>
<keyword evidence="3" id="KW-0479">Metal-binding</keyword>
<evidence type="ECO:0000313" key="15">
    <source>
        <dbReference type="Proteomes" id="UP000275078"/>
    </source>
</evidence>
<gene>
    <name evidence="14" type="ORF">BJ508DRAFT_188125</name>
</gene>
<evidence type="ECO:0000256" key="10">
    <source>
        <dbReference type="ARBA" id="ARBA00023242"/>
    </source>
</evidence>
<keyword evidence="9" id="KW-0804">Transcription</keyword>
<dbReference type="PANTHER" id="PTHR19818:SF139">
    <property type="entry name" value="PAIR-RULE PROTEIN ODD-PAIRED"/>
    <property type="match status" value="1"/>
</dbReference>
<keyword evidence="15" id="KW-1185">Reference proteome</keyword>
<feature type="domain" description="C2H2-type" evidence="13">
    <location>
        <begin position="6"/>
        <end position="35"/>
    </location>
</feature>
<dbReference type="SMART" id="SM00355">
    <property type="entry name" value="ZnF_C2H2"/>
    <property type="match status" value="4"/>
</dbReference>
<dbReference type="Proteomes" id="UP000275078">
    <property type="component" value="Unassembled WGS sequence"/>
</dbReference>
<feature type="region of interest" description="Disordered" evidence="12">
    <location>
        <begin position="173"/>
        <end position="197"/>
    </location>
</feature>
<dbReference type="GO" id="GO:0008270">
    <property type="term" value="F:zinc ion binding"/>
    <property type="evidence" value="ECO:0007669"/>
    <property type="project" value="UniProtKB-KW"/>
</dbReference>
<dbReference type="FunFam" id="3.30.160.60:FF:001480">
    <property type="entry name" value="Si:cabz01071911.3"/>
    <property type="match status" value="1"/>
</dbReference>
<evidence type="ECO:0000256" key="5">
    <source>
        <dbReference type="ARBA" id="ARBA00022771"/>
    </source>
</evidence>
<dbReference type="SUPFAM" id="SSF57667">
    <property type="entry name" value="beta-beta-alpha zinc fingers"/>
    <property type="match status" value="2"/>
</dbReference>
<evidence type="ECO:0000256" key="11">
    <source>
        <dbReference type="PROSITE-ProRule" id="PRU00042"/>
    </source>
</evidence>
<dbReference type="Pfam" id="PF13465">
    <property type="entry name" value="zf-H2C2_2"/>
    <property type="match status" value="1"/>
</dbReference>
<dbReference type="PROSITE" id="PS00028">
    <property type="entry name" value="ZINC_FINGER_C2H2_1"/>
    <property type="match status" value="4"/>
</dbReference>
<dbReference type="EMBL" id="ML119713">
    <property type="protein sequence ID" value="RPA78286.1"/>
    <property type="molecule type" value="Genomic_DNA"/>
</dbReference>
<protein>
    <recommendedName>
        <fullName evidence="13">C2H2-type domain-containing protein</fullName>
    </recommendedName>
</protein>
<dbReference type="FunFam" id="3.30.160.60:FF:002157">
    <property type="entry name" value="Transcription factor"/>
    <property type="match status" value="1"/>
</dbReference>
<evidence type="ECO:0000256" key="4">
    <source>
        <dbReference type="ARBA" id="ARBA00022737"/>
    </source>
</evidence>
<feature type="domain" description="C2H2-type" evidence="13">
    <location>
        <begin position="36"/>
        <end position="65"/>
    </location>
</feature>
<dbReference type="InterPro" id="IPR036236">
    <property type="entry name" value="Znf_C2H2_sf"/>
</dbReference>
<keyword evidence="6" id="KW-0862">Zinc</keyword>
<feature type="domain" description="C2H2-type" evidence="13">
    <location>
        <begin position="94"/>
        <end position="120"/>
    </location>
</feature>
<keyword evidence="8" id="KW-0238">DNA-binding</keyword>
<feature type="non-terminal residue" evidence="14">
    <location>
        <position position="197"/>
    </location>
</feature>
<dbReference type="GO" id="GO:0045944">
    <property type="term" value="P:positive regulation of transcription by RNA polymerase II"/>
    <property type="evidence" value="ECO:0007669"/>
    <property type="project" value="UniProtKB-ARBA"/>
</dbReference>
<dbReference type="Pfam" id="PF00096">
    <property type="entry name" value="zf-C2H2"/>
    <property type="match status" value="2"/>
</dbReference>
<dbReference type="FunFam" id="3.30.160.60:FF:002343">
    <property type="entry name" value="Zinc finger protein 33A"/>
    <property type="match status" value="1"/>
</dbReference>
<evidence type="ECO:0000256" key="7">
    <source>
        <dbReference type="ARBA" id="ARBA00023015"/>
    </source>
</evidence>
<dbReference type="STRING" id="1160509.A0A3N4HYV8"/>
<feature type="domain" description="C2H2-type" evidence="13">
    <location>
        <begin position="66"/>
        <end position="93"/>
    </location>
</feature>
<comment type="subcellular location">
    <subcellularLocation>
        <location evidence="1">Nucleus</location>
    </subcellularLocation>
</comment>
<proteinExistence type="inferred from homology"/>
<organism evidence="14 15">
    <name type="scientific">Ascobolus immersus RN42</name>
    <dbReference type="NCBI Taxonomy" id="1160509"/>
    <lineage>
        <taxon>Eukaryota</taxon>
        <taxon>Fungi</taxon>
        <taxon>Dikarya</taxon>
        <taxon>Ascomycota</taxon>
        <taxon>Pezizomycotina</taxon>
        <taxon>Pezizomycetes</taxon>
        <taxon>Pezizales</taxon>
        <taxon>Ascobolaceae</taxon>
        <taxon>Ascobolus</taxon>
    </lineage>
</organism>
<feature type="non-terminal residue" evidence="14">
    <location>
        <position position="1"/>
    </location>
</feature>
<evidence type="ECO:0000256" key="12">
    <source>
        <dbReference type="SAM" id="MobiDB-lite"/>
    </source>
</evidence>
<dbReference type="GO" id="GO:0005634">
    <property type="term" value="C:nucleus"/>
    <property type="evidence" value="ECO:0007669"/>
    <property type="project" value="UniProtKB-SubCell"/>
</dbReference>
<dbReference type="AlphaFoldDB" id="A0A3N4HYV8"/>
<feature type="compositionally biased region" description="Low complexity" evidence="12">
    <location>
        <begin position="186"/>
        <end position="197"/>
    </location>
</feature>
<evidence type="ECO:0000256" key="8">
    <source>
        <dbReference type="ARBA" id="ARBA00023125"/>
    </source>
</evidence>
<evidence type="ECO:0000256" key="2">
    <source>
        <dbReference type="ARBA" id="ARBA00006991"/>
    </source>
</evidence>
<keyword evidence="7" id="KW-0805">Transcription regulation</keyword>
<comment type="similarity">
    <text evidence="2">Belongs to the krueppel C2H2-type zinc-finger protein family.</text>
</comment>
<reference evidence="14 15" key="1">
    <citation type="journal article" date="2018" name="Nat. Ecol. Evol.">
        <title>Pezizomycetes genomes reveal the molecular basis of ectomycorrhizal truffle lifestyle.</title>
        <authorList>
            <person name="Murat C."/>
            <person name="Payen T."/>
            <person name="Noel B."/>
            <person name="Kuo A."/>
            <person name="Morin E."/>
            <person name="Chen J."/>
            <person name="Kohler A."/>
            <person name="Krizsan K."/>
            <person name="Balestrini R."/>
            <person name="Da Silva C."/>
            <person name="Montanini B."/>
            <person name="Hainaut M."/>
            <person name="Levati E."/>
            <person name="Barry K.W."/>
            <person name="Belfiori B."/>
            <person name="Cichocki N."/>
            <person name="Clum A."/>
            <person name="Dockter R.B."/>
            <person name="Fauchery L."/>
            <person name="Guy J."/>
            <person name="Iotti M."/>
            <person name="Le Tacon F."/>
            <person name="Lindquist E.A."/>
            <person name="Lipzen A."/>
            <person name="Malagnac F."/>
            <person name="Mello A."/>
            <person name="Molinier V."/>
            <person name="Miyauchi S."/>
            <person name="Poulain J."/>
            <person name="Riccioni C."/>
            <person name="Rubini A."/>
            <person name="Sitrit Y."/>
            <person name="Splivallo R."/>
            <person name="Traeger S."/>
            <person name="Wang M."/>
            <person name="Zifcakova L."/>
            <person name="Wipf D."/>
            <person name="Zambonelli A."/>
            <person name="Paolocci F."/>
            <person name="Nowrousian M."/>
            <person name="Ottonello S."/>
            <person name="Baldrian P."/>
            <person name="Spatafora J.W."/>
            <person name="Henrissat B."/>
            <person name="Nagy L.G."/>
            <person name="Aury J.M."/>
            <person name="Wincker P."/>
            <person name="Grigoriev I.V."/>
            <person name="Bonfante P."/>
            <person name="Martin F.M."/>
        </authorList>
    </citation>
    <scope>NUCLEOTIDE SEQUENCE [LARGE SCALE GENOMIC DNA]</scope>
    <source>
        <strain evidence="14 15">RN42</strain>
    </source>
</reference>
<name>A0A3N4HYV8_ASCIM</name>
<keyword evidence="4" id="KW-0677">Repeat</keyword>
<dbReference type="Gene3D" id="3.30.160.60">
    <property type="entry name" value="Classic Zinc Finger"/>
    <property type="match status" value="4"/>
</dbReference>
<dbReference type="GO" id="GO:0000978">
    <property type="term" value="F:RNA polymerase II cis-regulatory region sequence-specific DNA binding"/>
    <property type="evidence" value="ECO:0007669"/>
    <property type="project" value="TreeGrafter"/>
</dbReference>
<dbReference type="InterPro" id="IPR013087">
    <property type="entry name" value="Znf_C2H2_type"/>
</dbReference>
<evidence type="ECO:0000256" key="3">
    <source>
        <dbReference type="ARBA" id="ARBA00022723"/>
    </source>
</evidence>
<evidence type="ECO:0000256" key="9">
    <source>
        <dbReference type="ARBA" id="ARBA00023163"/>
    </source>
</evidence>
<dbReference type="PROSITE" id="PS50157">
    <property type="entry name" value="ZINC_FINGER_C2H2_2"/>
    <property type="match status" value="4"/>
</dbReference>
<dbReference type="OrthoDB" id="427030at2759"/>